<keyword evidence="3" id="KW-0804">Transcription</keyword>
<dbReference type="PROSITE" id="PS50949">
    <property type="entry name" value="HTH_GNTR"/>
    <property type="match status" value="1"/>
</dbReference>
<keyword evidence="1" id="KW-0805">Transcription regulation</keyword>
<dbReference type="GO" id="GO:0003700">
    <property type="term" value="F:DNA-binding transcription factor activity"/>
    <property type="evidence" value="ECO:0007669"/>
    <property type="project" value="InterPro"/>
</dbReference>
<protein>
    <submittedName>
        <fullName evidence="5">Transcriptional regulator, GntR family</fullName>
    </submittedName>
</protein>
<evidence type="ECO:0000256" key="2">
    <source>
        <dbReference type="ARBA" id="ARBA00023125"/>
    </source>
</evidence>
<dbReference type="Gene3D" id="1.10.10.10">
    <property type="entry name" value="Winged helix-like DNA-binding domain superfamily/Winged helix DNA-binding domain"/>
    <property type="match status" value="1"/>
</dbReference>
<dbReference type="PRINTS" id="PR00035">
    <property type="entry name" value="HTHGNTR"/>
</dbReference>
<keyword evidence="6" id="KW-1185">Reference proteome</keyword>
<evidence type="ECO:0000256" key="3">
    <source>
        <dbReference type="ARBA" id="ARBA00023163"/>
    </source>
</evidence>
<dbReference type="SUPFAM" id="SSF48008">
    <property type="entry name" value="GntR ligand-binding domain-like"/>
    <property type="match status" value="1"/>
</dbReference>
<proteinExistence type="predicted"/>
<dbReference type="SUPFAM" id="SSF46785">
    <property type="entry name" value="Winged helix' DNA-binding domain"/>
    <property type="match status" value="1"/>
</dbReference>
<dbReference type="Gene3D" id="1.20.120.530">
    <property type="entry name" value="GntR ligand-binding domain-like"/>
    <property type="match status" value="1"/>
</dbReference>
<reference evidence="5 6" key="1">
    <citation type="submission" date="2016-10" db="EMBL/GenBank/DDBJ databases">
        <authorList>
            <person name="de Groot N.N."/>
        </authorList>
    </citation>
    <scope>NUCLEOTIDE SEQUENCE [LARGE SCALE GENOMIC DNA]</scope>
    <source>
        <strain evidence="5 6">ATCC 35022</strain>
    </source>
</reference>
<dbReference type="SMART" id="SM00345">
    <property type="entry name" value="HTH_GNTR"/>
    <property type="match status" value="1"/>
</dbReference>
<evidence type="ECO:0000313" key="6">
    <source>
        <dbReference type="Proteomes" id="UP000199071"/>
    </source>
</evidence>
<keyword evidence="2" id="KW-0238">DNA-binding</keyword>
<dbReference type="InterPro" id="IPR036388">
    <property type="entry name" value="WH-like_DNA-bd_sf"/>
</dbReference>
<dbReference type="NCBIfam" id="NF003011">
    <property type="entry name" value="PRK03837.1"/>
    <property type="match status" value="1"/>
</dbReference>
<dbReference type="InterPro" id="IPR000524">
    <property type="entry name" value="Tscrpt_reg_HTH_GntR"/>
</dbReference>
<dbReference type="OrthoDB" id="7347280at2"/>
<dbReference type="RefSeq" id="WP_090880021.1">
    <property type="nucleotide sequence ID" value="NZ_FMXQ01000011.1"/>
</dbReference>
<dbReference type="Pfam" id="PF00392">
    <property type="entry name" value="GntR"/>
    <property type="match status" value="1"/>
</dbReference>
<organism evidence="5 6">
    <name type="scientific">Bauldia litoralis</name>
    <dbReference type="NCBI Taxonomy" id="665467"/>
    <lineage>
        <taxon>Bacteria</taxon>
        <taxon>Pseudomonadati</taxon>
        <taxon>Pseudomonadota</taxon>
        <taxon>Alphaproteobacteria</taxon>
        <taxon>Hyphomicrobiales</taxon>
        <taxon>Kaistiaceae</taxon>
        <taxon>Bauldia</taxon>
    </lineage>
</organism>
<dbReference type="InterPro" id="IPR036390">
    <property type="entry name" value="WH_DNA-bd_sf"/>
</dbReference>
<dbReference type="PANTHER" id="PTHR43537">
    <property type="entry name" value="TRANSCRIPTIONAL REGULATOR, GNTR FAMILY"/>
    <property type="match status" value="1"/>
</dbReference>
<accession>A0A1G6EB16</accession>
<dbReference type="PANTHER" id="PTHR43537:SF5">
    <property type="entry name" value="UXU OPERON TRANSCRIPTIONAL REGULATOR"/>
    <property type="match status" value="1"/>
</dbReference>
<evidence type="ECO:0000313" key="5">
    <source>
        <dbReference type="EMBL" id="SDB54588.1"/>
    </source>
</evidence>
<dbReference type="InterPro" id="IPR011711">
    <property type="entry name" value="GntR_C"/>
</dbReference>
<dbReference type="InterPro" id="IPR008920">
    <property type="entry name" value="TF_FadR/GntR_C"/>
</dbReference>
<dbReference type="GO" id="GO:0003677">
    <property type="term" value="F:DNA binding"/>
    <property type="evidence" value="ECO:0007669"/>
    <property type="project" value="UniProtKB-KW"/>
</dbReference>
<dbReference type="Pfam" id="PF07729">
    <property type="entry name" value="FCD"/>
    <property type="match status" value="1"/>
</dbReference>
<name>A0A1G6EB16_9HYPH</name>
<sequence length="249" mass="27771">MTEKKTAIGQGADEPIVRRKLSEQVFDRLRHMIASGELAPGDAMYSERELMERFGVGRPAIREALQSLASKGLITISHGERSRVNRLTPGMAFGQMDEIARLLLSTEPDNLDHLKELRRLLEVATVRKVAPICTPEDISDLRGLVSTQRGHLGDASGFIQTDIAFHARLAEATGNPLIKAVTEAMLTWLFDYHAPMLRWSGREETTLSEHESIVDFLEKRDADTAAEMMAGHLDRSEPLYRHLGDNKSA</sequence>
<dbReference type="EMBL" id="FMXQ01000011">
    <property type="protein sequence ID" value="SDB54588.1"/>
    <property type="molecule type" value="Genomic_DNA"/>
</dbReference>
<dbReference type="CDD" id="cd07377">
    <property type="entry name" value="WHTH_GntR"/>
    <property type="match status" value="1"/>
</dbReference>
<evidence type="ECO:0000256" key="1">
    <source>
        <dbReference type="ARBA" id="ARBA00023015"/>
    </source>
</evidence>
<dbReference type="Proteomes" id="UP000199071">
    <property type="component" value="Unassembled WGS sequence"/>
</dbReference>
<dbReference type="AlphaFoldDB" id="A0A1G6EB16"/>
<gene>
    <name evidence="5" type="ORF">SAMN02982931_04307</name>
</gene>
<feature type="domain" description="HTH gntR-type" evidence="4">
    <location>
        <begin position="19"/>
        <end position="87"/>
    </location>
</feature>
<dbReference type="SMART" id="SM00895">
    <property type="entry name" value="FCD"/>
    <property type="match status" value="1"/>
</dbReference>
<evidence type="ECO:0000259" key="4">
    <source>
        <dbReference type="PROSITE" id="PS50949"/>
    </source>
</evidence>
<dbReference type="STRING" id="665467.SAMN02982931_04307"/>